<evidence type="ECO:0000313" key="5">
    <source>
        <dbReference type="EMBL" id="PVH20487.1"/>
    </source>
</evidence>
<keyword evidence="2" id="KW-0175">Coiled coil</keyword>
<dbReference type="PROSITE" id="PS00463">
    <property type="entry name" value="ZN2_CY6_FUNGAL_1"/>
    <property type="match status" value="1"/>
</dbReference>
<feature type="compositionally biased region" description="Polar residues" evidence="3">
    <location>
        <begin position="906"/>
        <end position="924"/>
    </location>
</feature>
<dbReference type="PROSITE" id="PS50048">
    <property type="entry name" value="ZN2_CY6_FUNGAL_2"/>
    <property type="match status" value="1"/>
</dbReference>
<feature type="domain" description="Zn(2)-C6 fungal-type" evidence="4">
    <location>
        <begin position="12"/>
        <end position="43"/>
    </location>
</feature>
<feature type="coiled-coil region" evidence="2">
    <location>
        <begin position="76"/>
        <end position="103"/>
    </location>
</feature>
<dbReference type="Pfam" id="PF00172">
    <property type="entry name" value="Zn_clus"/>
    <property type="match status" value="1"/>
</dbReference>
<sequence length="1601" mass="181409">MEKRSRKRAPISCLSCKKRKVRCDRKRPCTGCVKNNVGHLCVYVEPNWVDDEVKKAAGTQGLKDDVRTSAEYVELKAAMEKTIAAQRNEIEALRAQISNSSRTDLDKASVSNGSVHSPSSETTSYVLSEDAAASAISILRKLDTTDTQTSTPEVLDDNFYSLKGFRYSKKSKCSETFVAKLYSWLNIIKLDPQLTGLWYKITNLQKSYHMYKTSLLSKYPRSEPTVYGDNGCPVTGGSHEHGPSCGHHQCPVVACEFNLMVEESSNRVGTPMSRSHSMRIKNEPTDYSQINQNDTSSVISSLQKLWTEIISYGRGSEQMQYDQLVFLINFYLNISNTPSSISSYELESRNLFRFYHDDILSLFRRVGNQVELDLSSLDAKVSEAEVISFARLKGIYLSMLGLMVEEALDVLRSRTGKADETSKAFHEVFPLEAVHQGLGYKRTNVHDSIREFLESFSSSQQNYELSSSLPCLAVFMGFLNRCIALYIKPGNTSDIRSCFTSILTKMLDMLDKDDSRLRLWADPSHIRFNGANMSVSRQKELRLHLSHMWVDFMRIINHVTFNTVPMHRHSDKLDKMIESYFENIHEATENQDHLKFVSKQKSDPGDDSIAELLASLHVYYLSSKIFLTLRKSTCRSSGSNVTVADLQRLTKEIAAWIEDFSLTKLRMSRYFEVRSMFQYLDFYISFIVFLQCEEDLDYESVCQILPLLFTKGLDLINFLQESVKQFSKNTGSQYILGAVAEILSRVSHLIVGLLIRFKRDESGDGADSNETPAPSSLVYTAPSDNMRPFTIPVQQKEQLITSTDSVLMLLENSLNRDSFSRVSKMWKFYMTFVRNSHRMNPAAYARIHADVFKSGKLMDTCPVLPSPAKVAAAGDARRASKGMPNKCPVSHQGGGFEAFEPFSASPRTSFSRNGSVTDTSSQFSRVKDEHNSPSTEPRKRMCPFDHESLRGNTKTPSFHESNIRRSPCGDVNPPVEAPPPPPLKRPSPKPNGFPPMMPAPPMSIPPFQMPQPSPMSGAMDWDTLPNFNFDLFPDETLMVQFGPGDLNNPNIEGIRRYTSTANPKKRSFTAIKVAAAAGLAGATLYATNDTVRDSVKHMYYTSKRISVVTVATAKCFNIYFNVLGKDFDDPHERSKALSEAHLKAAKITLKALEKNGGVFIKLGQHVSALTYLLPKEWTDTMIPLQDRCPRSSIEEIEQMFLTDKGTSLDSIFSEFNPEPVGVASLAQVHIATLKDTGEKVAVKVQHPSLAEFVPLDIYMTQTVFDLMYKVFPEYPMTWLGDEMQSSIYVELDFVNEARNAETTAKYFEKYKKETALRIPKVVSADKRILIMEFVAGARLDDLAYIKKHNINTAEVSSCLSHIFNNMIFLPDAGLHCDPHGGNLAIRKVPKSESGSGRNFEIVLYDHGLYRYIPLQLKRDYAHLWLAILDNNIPEMKHYAEKVAYVKGHRKFQIFAAAITGRDPDTALNYDISKSRDSEEVKNMQHQLHSEEGVLEDLMDILSNMPRMVLLILKTNDLTRNLDENLDNPLGPERTFLILANYCARVVYDESKEKDNNTYKTYSLNWMYHRLTSWLAYERRRSALFFYDIFMLFSNIRRSFSL</sequence>
<feature type="compositionally biased region" description="Pro residues" evidence="3">
    <location>
        <begin position="975"/>
        <end position="999"/>
    </location>
</feature>
<dbReference type="Pfam" id="PF03109">
    <property type="entry name" value="ABC1"/>
    <property type="match status" value="1"/>
</dbReference>
<dbReference type="InterPro" id="IPR036864">
    <property type="entry name" value="Zn2-C6_fun-type_DNA-bd_sf"/>
</dbReference>
<evidence type="ECO:0000256" key="1">
    <source>
        <dbReference type="ARBA" id="ARBA00009670"/>
    </source>
</evidence>
<dbReference type="InterPro" id="IPR051130">
    <property type="entry name" value="Mito_struct-func_regulator"/>
</dbReference>
<dbReference type="InterPro" id="IPR011009">
    <property type="entry name" value="Kinase-like_dom_sf"/>
</dbReference>
<dbReference type="SUPFAM" id="SSF56112">
    <property type="entry name" value="Protein kinase-like (PK-like)"/>
    <property type="match status" value="1"/>
</dbReference>
<dbReference type="VEuPathDB" id="FungiDB:CXQ85_002278"/>
<feature type="region of interest" description="Disordered" evidence="3">
    <location>
        <begin position="906"/>
        <end position="999"/>
    </location>
</feature>
<protein>
    <recommendedName>
        <fullName evidence="4">Zn(2)-C6 fungal-type domain-containing protein</fullName>
    </recommendedName>
</protein>
<comment type="caution">
    <text evidence="5">The sequence shown here is derived from an EMBL/GenBank/DDBJ whole genome shotgun (WGS) entry which is preliminary data.</text>
</comment>
<evidence type="ECO:0000256" key="2">
    <source>
        <dbReference type="SAM" id="Coils"/>
    </source>
</evidence>
<dbReference type="SMART" id="SM00066">
    <property type="entry name" value="GAL4"/>
    <property type="match status" value="1"/>
</dbReference>
<dbReference type="Proteomes" id="UP000244309">
    <property type="component" value="Unassembled WGS sequence"/>
</dbReference>
<dbReference type="PANTHER" id="PTHR43173">
    <property type="entry name" value="ABC1 FAMILY PROTEIN"/>
    <property type="match status" value="1"/>
</dbReference>
<evidence type="ECO:0000259" key="4">
    <source>
        <dbReference type="PROSITE" id="PS50048"/>
    </source>
</evidence>
<dbReference type="STRING" id="45357.A0A2V1AQI7"/>
<evidence type="ECO:0000256" key="3">
    <source>
        <dbReference type="SAM" id="MobiDB-lite"/>
    </source>
</evidence>
<organism evidence="5 6">
    <name type="scientific">Candidozyma haemuli</name>
    <dbReference type="NCBI Taxonomy" id="45357"/>
    <lineage>
        <taxon>Eukaryota</taxon>
        <taxon>Fungi</taxon>
        <taxon>Dikarya</taxon>
        <taxon>Ascomycota</taxon>
        <taxon>Saccharomycotina</taxon>
        <taxon>Pichiomycetes</taxon>
        <taxon>Metschnikowiaceae</taxon>
        <taxon>Candidozyma</taxon>
    </lineage>
</organism>
<keyword evidence="6" id="KW-1185">Reference proteome</keyword>
<dbReference type="GO" id="GO:0008270">
    <property type="term" value="F:zinc ion binding"/>
    <property type="evidence" value="ECO:0007669"/>
    <property type="project" value="InterPro"/>
</dbReference>
<reference evidence="5 6" key="1">
    <citation type="submission" date="2017-12" db="EMBL/GenBank/DDBJ databases">
        <title>Genome Sequence of a Multidrug-Resistant Candida haemulonii Isolate from a Patient with Chronic Leg Ulcers in Israel.</title>
        <authorList>
            <person name="Chow N.A."/>
            <person name="Gade L."/>
            <person name="Batra D."/>
            <person name="Rowe L.A."/>
            <person name="Ben-Ami R."/>
            <person name="Loparev V.N."/>
            <person name="Litvintseva A.P."/>
        </authorList>
    </citation>
    <scope>NUCLEOTIDE SEQUENCE [LARGE SCALE GENOMIC DNA]</scope>
    <source>
        <strain evidence="5 6">B11899</strain>
    </source>
</reference>
<dbReference type="InterPro" id="IPR045307">
    <property type="entry name" value="ADCK1_dom"/>
</dbReference>
<accession>A0A2V1AQI7</accession>
<dbReference type="OrthoDB" id="427480at2759"/>
<dbReference type="GeneID" id="37007609"/>
<dbReference type="Gene3D" id="4.10.240.10">
    <property type="entry name" value="Zn(2)-C6 fungal-type DNA-binding domain"/>
    <property type="match status" value="1"/>
</dbReference>
<feature type="compositionally biased region" description="Basic and acidic residues" evidence="3">
    <location>
        <begin position="925"/>
        <end position="949"/>
    </location>
</feature>
<dbReference type="CDD" id="cd13969">
    <property type="entry name" value="ADCK1-like"/>
    <property type="match status" value="1"/>
</dbReference>
<dbReference type="SUPFAM" id="SSF57701">
    <property type="entry name" value="Zn2/Cys6 DNA-binding domain"/>
    <property type="match status" value="1"/>
</dbReference>
<dbReference type="EMBL" id="PKFO01000003">
    <property type="protein sequence ID" value="PVH20487.1"/>
    <property type="molecule type" value="Genomic_DNA"/>
</dbReference>
<feature type="compositionally biased region" description="Polar residues" evidence="3">
    <location>
        <begin position="950"/>
        <end position="960"/>
    </location>
</feature>
<name>A0A2V1AQI7_9ASCO</name>
<comment type="similarity">
    <text evidence="1">Belongs to the protein kinase superfamily. ADCK protein kinase family.</text>
</comment>
<proteinExistence type="inferred from homology"/>
<dbReference type="GO" id="GO:0000981">
    <property type="term" value="F:DNA-binding transcription factor activity, RNA polymerase II-specific"/>
    <property type="evidence" value="ECO:0007669"/>
    <property type="project" value="InterPro"/>
</dbReference>
<dbReference type="InterPro" id="IPR004147">
    <property type="entry name" value="ABC1_dom"/>
</dbReference>
<dbReference type="CDD" id="cd00067">
    <property type="entry name" value="GAL4"/>
    <property type="match status" value="1"/>
</dbReference>
<dbReference type="GO" id="GO:0007005">
    <property type="term" value="P:mitochondrion organization"/>
    <property type="evidence" value="ECO:0007669"/>
    <property type="project" value="TreeGrafter"/>
</dbReference>
<dbReference type="GO" id="GO:0005743">
    <property type="term" value="C:mitochondrial inner membrane"/>
    <property type="evidence" value="ECO:0007669"/>
    <property type="project" value="TreeGrafter"/>
</dbReference>
<gene>
    <name evidence="5" type="ORF">CXQ85_002278</name>
</gene>
<dbReference type="PANTHER" id="PTHR43173:SF19">
    <property type="entry name" value="AARF DOMAIN-CONTAINING PROTEIN KINASE 1"/>
    <property type="match status" value="1"/>
</dbReference>
<dbReference type="RefSeq" id="XP_025341427.1">
    <property type="nucleotide sequence ID" value="XM_025485962.1"/>
</dbReference>
<dbReference type="GO" id="GO:0055088">
    <property type="term" value="P:lipid homeostasis"/>
    <property type="evidence" value="ECO:0007669"/>
    <property type="project" value="TreeGrafter"/>
</dbReference>
<dbReference type="InterPro" id="IPR001138">
    <property type="entry name" value="Zn2Cys6_DnaBD"/>
</dbReference>
<evidence type="ECO:0000313" key="6">
    <source>
        <dbReference type="Proteomes" id="UP000244309"/>
    </source>
</evidence>